<dbReference type="Gene3D" id="3.40.50.150">
    <property type="entry name" value="Vaccinia Virus protein VP39"/>
    <property type="match status" value="1"/>
</dbReference>
<evidence type="ECO:0000259" key="1">
    <source>
        <dbReference type="PROSITE" id="PS50206"/>
    </source>
</evidence>
<protein>
    <recommendedName>
        <fullName evidence="1">Rhodanese domain-containing protein</fullName>
    </recommendedName>
</protein>
<sequence length="292" mass="33383">MENTVSDFLDRRETPIVDLRDGEDFEEMHIIHASSFPVECLSERRYELPPQSVPLRLVGTPDQLEEAIEFLKGYSFEACISWNTQAIEVLKQRDVLVSGAESKVLWKPARIVQKFCDRTEQRDGSDRWVAPARRRALDIGAGAGRDSVHLAMNGWDVNSIDNQQWAIDRLELLANRHNVSVKPYLLDVEADEDVLDQIPGSFDLVVIVRYLYRPLFPAIKKKISPGGFMVMQTFMEGCEKFKGPKKARFLLKKNELAELFSDEFVVLEDMVEYLDDGRPTNVFIAQKTATTQ</sequence>
<dbReference type="InterPro" id="IPR036873">
    <property type="entry name" value="Rhodanese-like_dom_sf"/>
</dbReference>
<organism evidence="2">
    <name type="scientific">Mucochytrium quahogii</name>
    <dbReference type="NCBI Taxonomy" id="96639"/>
    <lineage>
        <taxon>Eukaryota</taxon>
        <taxon>Sar</taxon>
        <taxon>Stramenopiles</taxon>
        <taxon>Bigyra</taxon>
        <taxon>Labyrinthulomycetes</taxon>
        <taxon>Thraustochytrida</taxon>
        <taxon>Thraustochytriidae</taxon>
        <taxon>Mucochytrium</taxon>
    </lineage>
</organism>
<proteinExistence type="predicted"/>
<dbReference type="SUPFAM" id="SSF52821">
    <property type="entry name" value="Rhodanese/Cell cycle control phosphatase"/>
    <property type="match status" value="1"/>
</dbReference>
<dbReference type="InterPro" id="IPR001763">
    <property type="entry name" value="Rhodanese-like_dom"/>
</dbReference>
<dbReference type="SUPFAM" id="SSF53335">
    <property type="entry name" value="S-adenosyl-L-methionine-dependent methyltransferases"/>
    <property type="match status" value="1"/>
</dbReference>
<evidence type="ECO:0000313" key="3">
    <source>
        <dbReference type="EMBL" id="CAD9687639.1"/>
    </source>
</evidence>
<evidence type="ECO:0000313" key="2">
    <source>
        <dbReference type="EMBL" id="CAD9687636.1"/>
    </source>
</evidence>
<accession>A0A7S2S379</accession>
<dbReference type="PROSITE" id="PS50206">
    <property type="entry name" value="RHODANESE_3"/>
    <property type="match status" value="1"/>
</dbReference>
<dbReference type="InterPro" id="IPR015985">
    <property type="entry name" value="TehB-like_dom"/>
</dbReference>
<dbReference type="AlphaFoldDB" id="A0A7S2S379"/>
<dbReference type="Pfam" id="PF03848">
    <property type="entry name" value="TehB"/>
    <property type="match status" value="1"/>
</dbReference>
<feature type="domain" description="Rhodanese" evidence="1">
    <location>
        <begin position="10"/>
        <end position="57"/>
    </location>
</feature>
<dbReference type="CDD" id="cd02440">
    <property type="entry name" value="AdoMet_MTases"/>
    <property type="match status" value="1"/>
</dbReference>
<dbReference type="EMBL" id="HBHK01015282">
    <property type="protein sequence ID" value="CAD9687639.1"/>
    <property type="molecule type" value="Transcribed_RNA"/>
</dbReference>
<dbReference type="InterPro" id="IPR029063">
    <property type="entry name" value="SAM-dependent_MTases_sf"/>
</dbReference>
<dbReference type="EMBL" id="HBHK01015280">
    <property type="protein sequence ID" value="CAD9687636.1"/>
    <property type="molecule type" value="Transcribed_RNA"/>
</dbReference>
<gene>
    <name evidence="2" type="ORF">QSP1433_LOCUS9587</name>
    <name evidence="3" type="ORF">QSP1433_LOCUS9588</name>
</gene>
<name>A0A7S2S379_9STRA</name>
<reference evidence="2" key="1">
    <citation type="submission" date="2021-01" db="EMBL/GenBank/DDBJ databases">
        <authorList>
            <person name="Corre E."/>
            <person name="Pelletier E."/>
            <person name="Niang G."/>
            <person name="Scheremetjew M."/>
            <person name="Finn R."/>
            <person name="Kale V."/>
            <person name="Holt S."/>
            <person name="Cochrane G."/>
            <person name="Meng A."/>
            <person name="Brown T."/>
            <person name="Cohen L."/>
        </authorList>
    </citation>
    <scope>NUCLEOTIDE SEQUENCE</scope>
    <source>
        <strain evidence="2">NY070348D</strain>
    </source>
</reference>